<sequence length="448" mass="50319">MAAHPTAPCPHSSTEAWTQPISRPQLPFGQYGFPQFGVGQLEQTNFHSSQAMLKPRRTCLYLTMPFKKEDIDRTQLCEFLASTVENITTKQLINFITKLGITSSAQLECVLQGTFCSKIKECQNKGQYKLILTNAISVWENTPSLSVEQLDCALNCIAGTATPKPYYFVSPFISLPGSRTEQTSNLLDQIEHLSTDNKRLADESWQWDGLTKRKDAEILALQTELSQLKQQLHEFHTGKLPQTQAPMPTTINGATTELTQDMAKVAITSSQVGVSPSSVTVKTGDTYKAHNITIVQGDNHVTMETLPPPPEPIKPKYTQPELEALNSKPRVDIIKEILSLSGDRVIGYSVFRWSTKGYKKVAEKLGISDFEPKADLDKYSACDYFFQNDKSELAQLCWRRRGFTYRKLLIATAEIAGDFLTMDELTHKLLDILKRHELVAFDDSKMGW</sequence>
<organism evidence="1 2">
    <name type="scientific">Parashewanella curva</name>
    <dbReference type="NCBI Taxonomy" id="2338552"/>
    <lineage>
        <taxon>Bacteria</taxon>
        <taxon>Pseudomonadati</taxon>
        <taxon>Pseudomonadota</taxon>
        <taxon>Gammaproteobacteria</taxon>
        <taxon>Alteromonadales</taxon>
        <taxon>Shewanellaceae</taxon>
        <taxon>Parashewanella</taxon>
    </lineage>
</organism>
<dbReference type="EMBL" id="QZEI01000053">
    <property type="protein sequence ID" value="RLV58839.1"/>
    <property type="molecule type" value="Genomic_DNA"/>
</dbReference>
<evidence type="ECO:0000313" key="1">
    <source>
        <dbReference type="EMBL" id="RLV58839.1"/>
    </source>
</evidence>
<name>A0A3L8PVN0_9GAMM</name>
<comment type="caution">
    <text evidence="1">The sequence shown here is derived from an EMBL/GenBank/DDBJ whole genome shotgun (WGS) entry which is preliminary data.</text>
</comment>
<reference evidence="1 2" key="1">
    <citation type="submission" date="2018-09" db="EMBL/GenBank/DDBJ databases">
        <title>Phylogeny of the Shewanellaceae, and recommendation for two new genera, Pseudoshewanella and Parashewanella.</title>
        <authorList>
            <person name="Wang G."/>
        </authorList>
    </citation>
    <scope>NUCLEOTIDE SEQUENCE [LARGE SCALE GENOMIC DNA]</scope>
    <source>
        <strain evidence="1 2">C51</strain>
    </source>
</reference>
<dbReference type="AlphaFoldDB" id="A0A3L8PVN0"/>
<keyword evidence="2" id="KW-1185">Reference proteome</keyword>
<proteinExistence type="predicted"/>
<accession>A0A3L8PVN0</accession>
<gene>
    <name evidence="1" type="ORF">D5018_15155</name>
</gene>
<dbReference type="Proteomes" id="UP000281474">
    <property type="component" value="Unassembled WGS sequence"/>
</dbReference>
<evidence type="ECO:0000313" key="2">
    <source>
        <dbReference type="Proteomes" id="UP000281474"/>
    </source>
</evidence>
<dbReference type="RefSeq" id="WP_121839841.1">
    <property type="nucleotide sequence ID" value="NZ_ML014802.1"/>
</dbReference>
<protein>
    <submittedName>
        <fullName evidence="1">Uncharacterized protein</fullName>
    </submittedName>
</protein>